<dbReference type="SMART" id="SM00320">
    <property type="entry name" value="WD40"/>
    <property type="match status" value="5"/>
</dbReference>
<feature type="region of interest" description="Disordered" evidence="7">
    <location>
        <begin position="1"/>
        <end position="113"/>
    </location>
</feature>
<dbReference type="PANTHER" id="PTHR36206">
    <property type="entry name" value="ASPERCRYPTIN BIOSYNTHESIS CLUSTER-SPECIFIC TRANSCRIPTION REGULATOR ATNN-RELATED"/>
    <property type="match status" value="1"/>
</dbReference>
<dbReference type="Gene3D" id="2.130.10.10">
    <property type="entry name" value="YVTN repeat-like/Quinoprotein amine dehydrogenase"/>
    <property type="match status" value="2"/>
</dbReference>
<feature type="compositionally biased region" description="Acidic residues" evidence="7">
    <location>
        <begin position="18"/>
        <end position="56"/>
    </location>
</feature>
<evidence type="ECO:0000259" key="9">
    <source>
        <dbReference type="Pfam" id="PF23798"/>
    </source>
</evidence>
<reference evidence="10 11" key="1">
    <citation type="submission" date="2018-05" db="EMBL/GenBank/DDBJ databases">
        <title>Whole genome sequencing for identification of molecular markers to develop diagnostic detection tools for the regulated plant pathogen Lachnellula willkommii.</title>
        <authorList>
            <person name="Giroux E."/>
            <person name="Bilodeau G."/>
        </authorList>
    </citation>
    <scope>NUCLEOTIDE SEQUENCE [LARGE SCALE GENOMIC DNA]</scope>
    <source>
        <strain evidence="10 11">CBS 625.97</strain>
    </source>
</reference>
<organism evidence="10 11">
    <name type="scientific">Lachnellula cervina</name>
    <dbReference type="NCBI Taxonomy" id="1316786"/>
    <lineage>
        <taxon>Eukaryota</taxon>
        <taxon>Fungi</taxon>
        <taxon>Dikarya</taxon>
        <taxon>Ascomycota</taxon>
        <taxon>Pezizomycotina</taxon>
        <taxon>Leotiomycetes</taxon>
        <taxon>Helotiales</taxon>
        <taxon>Lachnaceae</taxon>
        <taxon>Lachnellula</taxon>
    </lineage>
</organism>
<evidence type="ECO:0000313" key="10">
    <source>
        <dbReference type="EMBL" id="TVY59434.1"/>
    </source>
</evidence>
<name>A0A7D8UVI4_9HELO</name>
<feature type="compositionally biased region" description="Basic and acidic residues" evidence="7">
    <location>
        <begin position="1310"/>
        <end position="1320"/>
    </location>
</feature>
<dbReference type="EMBL" id="QGMG01000003">
    <property type="protein sequence ID" value="TVY59434.1"/>
    <property type="molecule type" value="Genomic_DNA"/>
</dbReference>
<feature type="domain" description="Transcription factor spt8 beta-propeller" evidence="9">
    <location>
        <begin position="457"/>
        <end position="625"/>
    </location>
</feature>
<feature type="compositionally biased region" description="Polar residues" evidence="7">
    <location>
        <begin position="68"/>
        <end position="85"/>
    </location>
</feature>
<keyword evidence="1" id="KW-0479">Metal-binding</keyword>
<accession>A0A7D8UVI4</accession>
<evidence type="ECO:0000256" key="4">
    <source>
        <dbReference type="ARBA" id="ARBA00023125"/>
    </source>
</evidence>
<dbReference type="Pfam" id="PF00172">
    <property type="entry name" value="Zn_clus"/>
    <property type="match status" value="1"/>
</dbReference>
<dbReference type="SUPFAM" id="SSF50978">
    <property type="entry name" value="WD40 repeat-like"/>
    <property type="match status" value="1"/>
</dbReference>
<feature type="region of interest" description="Disordered" evidence="7">
    <location>
        <begin position="291"/>
        <end position="379"/>
    </location>
</feature>
<keyword evidence="11" id="KW-1185">Reference proteome</keyword>
<evidence type="ECO:0000256" key="5">
    <source>
        <dbReference type="ARBA" id="ARBA00023163"/>
    </source>
</evidence>
<proteinExistence type="predicted"/>
<dbReference type="InterPro" id="IPR015943">
    <property type="entry name" value="WD40/YVTN_repeat-like_dom_sf"/>
</dbReference>
<dbReference type="GO" id="GO:0000981">
    <property type="term" value="F:DNA-binding transcription factor activity, RNA polymerase II-specific"/>
    <property type="evidence" value="ECO:0007669"/>
    <property type="project" value="InterPro"/>
</dbReference>
<keyword evidence="2" id="KW-0862">Zinc</keyword>
<keyword evidence="6" id="KW-0539">Nucleus</keyword>
<dbReference type="InterPro" id="IPR036864">
    <property type="entry name" value="Zn2-C6_fun-type_DNA-bd_sf"/>
</dbReference>
<evidence type="ECO:0000256" key="3">
    <source>
        <dbReference type="ARBA" id="ARBA00023015"/>
    </source>
</evidence>
<dbReference type="GO" id="GO:0008270">
    <property type="term" value="F:zinc ion binding"/>
    <property type="evidence" value="ECO:0007669"/>
    <property type="project" value="InterPro"/>
</dbReference>
<gene>
    <name evidence="10" type="primary">spt8</name>
    <name evidence="10" type="ORF">LCER1_G000587</name>
</gene>
<dbReference type="InterPro" id="IPR057544">
    <property type="entry name" value="Beta-prop_SPT8"/>
</dbReference>
<protein>
    <submittedName>
        <fullName evidence="10">Transcription factor spt8</fullName>
    </submittedName>
</protein>
<dbReference type="GO" id="GO:0003677">
    <property type="term" value="F:DNA binding"/>
    <property type="evidence" value="ECO:0007669"/>
    <property type="project" value="UniProtKB-KW"/>
</dbReference>
<evidence type="ECO:0000256" key="2">
    <source>
        <dbReference type="ARBA" id="ARBA00022833"/>
    </source>
</evidence>
<dbReference type="InterPro" id="IPR052360">
    <property type="entry name" value="Transcr_Regulatory_Proteins"/>
</dbReference>
<dbReference type="PANTHER" id="PTHR36206:SF4">
    <property type="entry name" value="HYPOTHETICAL CONSERVED PROTEIN (EUROFUNG)-RELATED"/>
    <property type="match status" value="1"/>
</dbReference>
<evidence type="ECO:0000256" key="7">
    <source>
        <dbReference type="SAM" id="MobiDB-lite"/>
    </source>
</evidence>
<feature type="domain" description="Transcription factor spt8 beta-propeller" evidence="9">
    <location>
        <begin position="129"/>
        <end position="265"/>
    </location>
</feature>
<keyword evidence="5" id="KW-0804">Transcription</keyword>
<feature type="region of interest" description="Disordered" evidence="7">
    <location>
        <begin position="1191"/>
        <end position="1221"/>
    </location>
</feature>
<dbReference type="InterPro" id="IPR001138">
    <property type="entry name" value="Zn2Cys6_DnaBD"/>
</dbReference>
<keyword evidence="3" id="KW-0805">Transcription regulation</keyword>
<evidence type="ECO:0000313" key="11">
    <source>
        <dbReference type="Proteomes" id="UP000481288"/>
    </source>
</evidence>
<dbReference type="Proteomes" id="UP000481288">
    <property type="component" value="Unassembled WGS sequence"/>
</dbReference>
<feature type="domain" description="Zn(2)-C6 fungal-type" evidence="8">
    <location>
        <begin position="629"/>
        <end position="659"/>
    </location>
</feature>
<dbReference type="SUPFAM" id="SSF57701">
    <property type="entry name" value="Zn2/Cys6 DNA-binding domain"/>
    <property type="match status" value="1"/>
</dbReference>
<comment type="caution">
    <text evidence="10">The sequence shown here is derived from an EMBL/GenBank/DDBJ whole genome shotgun (WGS) entry which is preliminary data.</text>
</comment>
<sequence length="1332" mass="147151">MVEFDDDDDRGSNASSDNEQDELMEDAEDMETEAIDGDGEDDDNDEENGSDEDDSADQPLSQIRRPSLPTTNTSSDDTPATSQINGVGPTSHPQPTLTRTSASPRQLSAVPTPRMRFEVRPEALSASLYDIVPTMAAPQSTSINAITATPDMRYWFTGGSDCYVRKYDGVATVNGKTLLTVAQRHPFVDSVVKAGVLMSYWDNEEPVAKNPGEEAQLSPVYSLAVQSQSLWMLSGLESGSINLYSVRHDEGKRIAYMQKHKSQSQFLLWLKMRMKRSFEGSGGQISAIEVRPASSLPVPEESGEPVVTNGTFESNNGDKPHLNGVTNGINGANGADGDNEDAPGSPADSLFGGGSDANSLFGETAGDGAPSGGNFGDEDDEFSRAIEMSIDNNETIDANGDLTMGGAPAVDAPAPVQPPEGQANGIQPVETNGIKLEEKPEPSAPMIIAETQDAEATSDSTFLAASINGTLRVWDRRQQNAVAKIPTRTGVPPWCMAACWSPDGNYIYAGRRNGTVEEFSLHKGLRNAERTFKFPQGSGAVSAVRAMPNGRHLICASHDILRLYDLKDTAAFKHSTVPFLIVPGPPRAGVISALHIDPTCKYMLSAAGNRGWEGSNTEVLIGYEIGTSSRRIKCDERRPGCRHCENWGVSCGGYPSAASKQGGLPTFITQNQIVLQTSIAKLAPTSHLPSEYHFQDSREEQYFRGFCDNTSTTISDGFESPLWKRLILQACRNEPTILQFAVAISALDQACREKESDCMSRKPEEHHQYALQKYGNALKGVQKVIFARKDSMRIALIASLLIFCFENFHGDIQNAISNVKSAVEFMYSWLEKHAHNSKFKVFSPAPILVEDELVITFFRLARYMILFQGRLEDKYPKAKKSLDPFGPSSPKRRHITNSAESAVFSIPLAFKNIVEAKSYWDPLLEYANEYLYRVRTVDKLRPEAGENAPFEDDLFPERMVMLEEVQGWSSAFAPILAQSRTPDGDEQFVNATTLHVECMVIIIDLRRVGLSGSGTTAYDSFLPEFREVLRLCRTIIKHPRFVRSFVLDVGIVSYLFIVSMKCRDEAVRRSAISLLKMASPRREAFWDSALLAKTAEKVMALEKGSAPELCEVWNVRVDEYELDFKHLLLEDDREAEEEKEWAPTLGSGIPGWDSKEKCMDRWATFRKNSLMSAQLLVTLAGPSPATFAIENTTKSGPSIKENQVPNTENTKPANAKLQDTSKCPEQEDLDCDECGGQIYDKEGLFRCAGAEKDNFKWKYCFCMGKETKNISPYKPQGPTPEEIAADFDSLPDWTNDSFSQTPPVSGLVPQRDEPRNRIPLEESRHMRLPVFI</sequence>
<feature type="compositionally biased region" description="Polar residues" evidence="7">
    <location>
        <begin position="91"/>
        <end position="106"/>
    </location>
</feature>
<evidence type="ECO:0000259" key="8">
    <source>
        <dbReference type="Pfam" id="PF00172"/>
    </source>
</evidence>
<feature type="region of interest" description="Disordered" evidence="7">
    <location>
        <begin position="1290"/>
        <end position="1320"/>
    </location>
</feature>
<dbReference type="FunFam" id="2.130.10.10:FF:000789">
    <property type="entry name" value="Transcription factor (SPT8), putative"/>
    <property type="match status" value="1"/>
</dbReference>
<dbReference type="InterPro" id="IPR001680">
    <property type="entry name" value="WD40_rpt"/>
</dbReference>
<evidence type="ECO:0000256" key="1">
    <source>
        <dbReference type="ARBA" id="ARBA00022723"/>
    </source>
</evidence>
<dbReference type="OrthoDB" id="10260946at2759"/>
<dbReference type="InterPro" id="IPR036322">
    <property type="entry name" value="WD40_repeat_dom_sf"/>
</dbReference>
<keyword evidence="4" id="KW-0238">DNA-binding</keyword>
<evidence type="ECO:0000256" key="6">
    <source>
        <dbReference type="ARBA" id="ARBA00023242"/>
    </source>
</evidence>
<dbReference type="Pfam" id="PF23798">
    <property type="entry name" value="Beta-prop_SPT8"/>
    <property type="match status" value="2"/>
</dbReference>
<feature type="compositionally biased region" description="Polar residues" evidence="7">
    <location>
        <begin position="1292"/>
        <end position="1303"/>
    </location>
</feature>